<evidence type="ECO:0000256" key="1">
    <source>
        <dbReference type="SAM" id="SignalP"/>
    </source>
</evidence>
<dbReference type="Gene3D" id="3.40.390.10">
    <property type="entry name" value="Collagenase (Catalytic Domain)"/>
    <property type="match status" value="1"/>
</dbReference>
<dbReference type="InterPro" id="IPR019026">
    <property type="entry name" value="Peptidase_M64_IgA"/>
</dbReference>
<proteinExistence type="predicted"/>
<dbReference type="SUPFAM" id="SSF55486">
    <property type="entry name" value="Metalloproteases ('zincins'), catalytic domain"/>
    <property type="match status" value="1"/>
</dbReference>
<dbReference type="SUPFAM" id="SSF63446">
    <property type="entry name" value="Type I dockerin domain"/>
    <property type="match status" value="1"/>
</dbReference>
<evidence type="ECO:0000313" key="3">
    <source>
        <dbReference type="Proteomes" id="UP000709672"/>
    </source>
</evidence>
<reference evidence="2" key="1">
    <citation type="submission" date="2020-07" db="EMBL/GenBank/DDBJ databases">
        <title>Huge and variable diversity of episymbiotic CPR bacteria and DPANN archaea in groundwater ecosystems.</title>
        <authorList>
            <person name="He C.Y."/>
            <person name="Keren R."/>
            <person name="Whittaker M."/>
            <person name="Farag I.F."/>
            <person name="Doudna J."/>
            <person name="Cate J.H.D."/>
            <person name="Banfield J.F."/>
        </authorList>
    </citation>
    <scope>NUCLEOTIDE SEQUENCE</scope>
    <source>
        <strain evidence="2">NC_groundwater_418_Ag_B-0.1um_45_10</strain>
    </source>
</reference>
<comment type="caution">
    <text evidence="2">The sequence shown here is derived from an EMBL/GenBank/DDBJ whole genome shotgun (WGS) entry which is preliminary data.</text>
</comment>
<feature type="signal peptide" evidence="1">
    <location>
        <begin position="1"/>
        <end position="20"/>
    </location>
</feature>
<dbReference type="InterPro" id="IPR036439">
    <property type="entry name" value="Dockerin_dom_sf"/>
</dbReference>
<sequence length="470" mass="52626">MKKLGFLLVMLVLASSAGWTEEVPTITAIMENGPNEHRINVVFLSEAYVASQRETYFNDVAVATEGLFNFTPFKEYKNYFNVYAIWAASQDSVLSIVARGEEPRTYFGQWGGLFAKDSEKGERVLRSFFPSSNPIVVVMLQNDDRVTAAGSKSGATSGGITVGTGRLHHDSSIPDVMYVGTVVHEFGHAFGDLRDEYDGTLTLESGQTERDFLSNAPFINITTETNRDRIRWKHWLDPDTPIPTPWSLVLEFSDNGIGSYTHTSDYAEKVGLFAGAYSFSNGWYRPKLNCAMRGERAWGEEQLPFCEVCREALVLEIYRHVDPTAEVGVTIGDTVTVFSINPPAPTDHNLKIQWLVDSLVVPNQTSNQLKVTDTGIGYGRHTVMVQVVDTTEFVRKDAEGLLLRSLEWRPVVFYPQPDFSGDGKVDFDDFFLFADAFGRAKSPITERYDLDWDGAIDFTDFFLFADAFGK</sequence>
<accession>A0A932DS81</accession>
<dbReference type="InterPro" id="IPR024079">
    <property type="entry name" value="MetalloPept_cat_dom_sf"/>
</dbReference>
<evidence type="ECO:0008006" key="4">
    <source>
        <dbReference type="Google" id="ProtNLM"/>
    </source>
</evidence>
<dbReference type="AlphaFoldDB" id="A0A932DS81"/>
<gene>
    <name evidence="2" type="ORF">HYV66_00865</name>
</gene>
<feature type="chain" id="PRO_5036766880" description="EF-hand domain-containing protein" evidence="1">
    <location>
        <begin position="21"/>
        <end position="470"/>
    </location>
</feature>
<organism evidence="2 3">
    <name type="scientific">Candidatus Sungiibacteriota bacterium</name>
    <dbReference type="NCBI Taxonomy" id="2750080"/>
    <lineage>
        <taxon>Bacteria</taxon>
        <taxon>Candidatus Sungiibacteriota</taxon>
    </lineage>
</organism>
<dbReference type="Proteomes" id="UP000709672">
    <property type="component" value="Unassembled WGS sequence"/>
</dbReference>
<dbReference type="GO" id="GO:0000272">
    <property type="term" value="P:polysaccharide catabolic process"/>
    <property type="evidence" value="ECO:0007669"/>
    <property type="project" value="InterPro"/>
</dbReference>
<dbReference type="Gene3D" id="1.10.1330.10">
    <property type="entry name" value="Dockerin domain"/>
    <property type="match status" value="1"/>
</dbReference>
<dbReference type="InterPro" id="IPR018247">
    <property type="entry name" value="EF_Hand_1_Ca_BS"/>
</dbReference>
<evidence type="ECO:0000313" key="2">
    <source>
        <dbReference type="EMBL" id="MBI2465765.1"/>
    </source>
</evidence>
<dbReference type="EMBL" id="JACPHQ010000011">
    <property type="protein sequence ID" value="MBI2465765.1"/>
    <property type="molecule type" value="Genomic_DNA"/>
</dbReference>
<dbReference type="PROSITE" id="PS00018">
    <property type="entry name" value="EF_HAND_1"/>
    <property type="match status" value="1"/>
</dbReference>
<name>A0A932DS81_9BACT</name>
<dbReference type="Pfam" id="PF09471">
    <property type="entry name" value="Peptidase_M64"/>
    <property type="match status" value="2"/>
</dbReference>
<protein>
    <recommendedName>
        <fullName evidence="4">EF-hand domain-containing protein</fullName>
    </recommendedName>
</protein>
<keyword evidence="1" id="KW-0732">Signal</keyword>
<dbReference type="GO" id="GO:0008237">
    <property type="term" value="F:metallopeptidase activity"/>
    <property type="evidence" value="ECO:0007669"/>
    <property type="project" value="InterPro"/>
</dbReference>